<reference evidence="5 6" key="1">
    <citation type="submission" date="2018-06" db="EMBL/GenBank/DDBJ databases">
        <authorList>
            <consortium name="Pathogen Informatics"/>
            <person name="Doyle S."/>
        </authorList>
    </citation>
    <scope>NUCLEOTIDE SEQUENCE [LARGE SCALE GENOMIC DNA]</scope>
    <source>
        <strain evidence="5 6">NCTC8297</strain>
    </source>
</reference>
<keyword evidence="3 4" id="KW-0012">Acyltransferase</keyword>
<dbReference type="InterPro" id="IPR018357">
    <property type="entry name" value="Hexapep_transf_CS"/>
</dbReference>
<name>A0A379TFM2_SALER</name>
<dbReference type="Pfam" id="PF00132">
    <property type="entry name" value="Hexapep"/>
    <property type="match status" value="1"/>
</dbReference>
<evidence type="ECO:0000256" key="3">
    <source>
        <dbReference type="ARBA" id="ARBA00023315"/>
    </source>
</evidence>
<dbReference type="Gene3D" id="2.160.10.10">
    <property type="entry name" value="Hexapeptide repeat proteins"/>
    <property type="match status" value="1"/>
</dbReference>
<keyword evidence="2" id="KW-0677">Repeat</keyword>
<dbReference type="InterPro" id="IPR039369">
    <property type="entry name" value="LacA-like"/>
</dbReference>
<dbReference type="AlphaFoldDB" id="A0A379TFM2"/>
<dbReference type="EC" id="2.3.1.-" evidence="4"/>
<organism evidence="5 6">
    <name type="scientific">Salmonella enterica subsp. arizonae</name>
    <dbReference type="NCBI Taxonomy" id="59203"/>
    <lineage>
        <taxon>Bacteria</taxon>
        <taxon>Pseudomonadati</taxon>
        <taxon>Pseudomonadota</taxon>
        <taxon>Gammaproteobacteria</taxon>
        <taxon>Enterobacterales</taxon>
        <taxon>Enterobacteriaceae</taxon>
        <taxon>Salmonella</taxon>
    </lineage>
</organism>
<evidence type="ECO:0000256" key="2">
    <source>
        <dbReference type="ARBA" id="ARBA00022737"/>
    </source>
</evidence>
<dbReference type="EMBL" id="UGXG01000002">
    <property type="protein sequence ID" value="SUG49412.1"/>
    <property type="molecule type" value="Genomic_DNA"/>
</dbReference>
<dbReference type="Proteomes" id="UP000254741">
    <property type="component" value="Unassembled WGS sequence"/>
</dbReference>
<dbReference type="GO" id="GO:0008870">
    <property type="term" value="F:galactoside O-acetyltransferase activity"/>
    <property type="evidence" value="ECO:0007669"/>
    <property type="project" value="TreeGrafter"/>
</dbReference>
<dbReference type="PANTHER" id="PTHR43017:SF1">
    <property type="entry name" value="ACETYLTRANSFERASE YJL218W-RELATED"/>
    <property type="match status" value="1"/>
</dbReference>
<evidence type="ECO:0000256" key="4">
    <source>
        <dbReference type="RuleBase" id="RU367021"/>
    </source>
</evidence>
<dbReference type="InterPro" id="IPR011004">
    <property type="entry name" value="Trimer_LpxA-like_sf"/>
</dbReference>
<dbReference type="SUPFAM" id="SSF51161">
    <property type="entry name" value="Trimeric LpxA-like enzymes"/>
    <property type="match status" value="1"/>
</dbReference>
<sequence length="69" mass="7420">MFSFPVTIGSQVVINPGVTIGDNSVIGAGSVVTKDIPPDVVAAGVPCRVLRKITQRDKEYYYRDLKIGP</sequence>
<evidence type="ECO:0000256" key="1">
    <source>
        <dbReference type="ARBA" id="ARBA00022679"/>
    </source>
</evidence>
<comment type="similarity">
    <text evidence="4">Belongs to the transferase hexapeptide repeat family.</text>
</comment>
<accession>A0A379TFM2</accession>
<evidence type="ECO:0000313" key="5">
    <source>
        <dbReference type="EMBL" id="SUG49412.1"/>
    </source>
</evidence>
<proteinExistence type="inferred from homology"/>
<gene>
    <name evidence="5" type="primary">lacA</name>
    <name evidence="5" type="ORF">NCTC8297_04750</name>
</gene>
<dbReference type="PANTHER" id="PTHR43017">
    <property type="entry name" value="GALACTOSIDE O-ACETYLTRANSFERASE"/>
    <property type="match status" value="1"/>
</dbReference>
<evidence type="ECO:0000313" key="6">
    <source>
        <dbReference type="Proteomes" id="UP000254741"/>
    </source>
</evidence>
<protein>
    <recommendedName>
        <fullName evidence="4">Acetyltransferase</fullName>
        <ecNumber evidence="4">2.3.1.-</ecNumber>
    </recommendedName>
</protein>
<keyword evidence="1 4" id="KW-0808">Transferase</keyword>
<dbReference type="PROSITE" id="PS00101">
    <property type="entry name" value="HEXAPEP_TRANSFERASES"/>
    <property type="match status" value="1"/>
</dbReference>
<dbReference type="InterPro" id="IPR001451">
    <property type="entry name" value="Hexapep"/>
</dbReference>